<feature type="compositionally biased region" description="Polar residues" evidence="1">
    <location>
        <begin position="48"/>
        <end position="58"/>
    </location>
</feature>
<keyword evidence="3" id="KW-1185">Reference proteome</keyword>
<feature type="compositionally biased region" description="Polar residues" evidence="1">
    <location>
        <begin position="25"/>
        <end position="42"/>
    </location>
</feature>
<dbReference type="RefSeq" id="WP_003878585.1">
    <property type="nucleotide sequence ID" value="NC_002944.2"/>
</dbReference>
<dbReference type="KEGG" id="mpa:MAP_2766c"/>
<dbReference type="Pfam" id="PF10888">
    <property type="entry name" value="DUF2742"/>
    <property type="match status" value="1"/>
</dbReference>
<gene>
    <name evidence="2" type="ordered locus">MAP_2766c</name>
</gene>
<dbReference type="STRING" id="262316.MAP_2766c"/>
<dbReference type="EMBL" id="AE016958">
    <property type="protein sequence ID" value="AAS05083.1"/>
    <property type="molecule type" value="Genomic_DNA"/>
</dbReference>
<evidence type="ECO:0000313" key="2">
    <source>
        <dbReference type="EMBL" id="AAS05083.1"/>
    </source>
</evidence>
<dbReference type="Proteomes" id="UP000000580">
    <property type="component" value="Chromosome"/>
</dbReference>
<protein>
    <recommendedName>
        <fullName evidence="4">DUF2742 domain-containing protein</fullName>
    </recommendedName>
</protein>
<evidence type="ECO:0000313" key="3">
    <source>
        <dbReference type="Proteomes" id="UP000000580"/>
    </source>
</evidence>
<proteinExistence type="predicted"/>
<feature type="region of interest" description="Disordered" evidence="1">
    <location>
        <begin position="1"/>
        <end position="58"/>
    </location>
</feature>
<evidence type="ECO:0008006" key="4">
    <source>
        <dbReference type="Google" id="ProtNLM"/>
    </source>
</evidence>
<reference evidence="2 3" key="1">
    <citation type="journal article" date="2005" name="Proc. Natl. Acad. Sci. U.S.A.">
        <title>The complete genome sequence of Mycobacterium avium subspecies paratuberculosis.</title>
        <authorList>
            <person name="Li L."/>
            <person name="Bannantine J.P."/>
            <person name="Zhang Q."/>
            <person name="Amonsin A."/>
            <person name="May B.J."/>
            <person name="Alt D."/>
            <person name="Banerji N."/>
            <person name="Kanjilal S."/>
            <person name="Kapur V."/>
        </authorList>
    </citation>
    <scope>NUCLEOTIDE SEQUENCE [LARGE SCALE GENOMIC DNA]</scope>
    <source>
        <strain evidence="3">ATCC BAA-968 / K-10</strain>
    </source>
</reference>
<dbReference type="HOGENOM" id="CLU_1667424_0_0_11"/>
<dbReference type="InterPro" id="IPR024384">
    <property type="entry name" value="DUF2742"/>
</dbReference>
<name>Q73W94_MYCPA</name>
<evidence type="ECO:0000256" key="1">
    <source>
        <dbReference type="SAM" id="MobiDB-lite"/>
    </source>
</evidence>
<sequence length="158" mass="17415">MTQNRNGPPIEVEGRAPHHRDRPSTSKVGSHATAYNRTTELTAPSAETPGTTNSRQVSWWETHQFIEALITQANTGPLPPAGTPAWSALADGDPRKLLALAVAGEHHVLRVETAQTAMAEASQAVSAAADWTRIGRRNRDHEDIHRQRPWLRRKAPRC</sequence>
<accession>Q73W94</accession>
<dbReference type="eggNOG" id="ENOG5031Z26">
    <property type="taxonomic scope" value="Bacteria"/>
</dbReference>
<dbReference type="AlphaFoldDB" id="Q73W94"/>
<organism evidence="2 3">
    <name type="scientific">Mycolicibacterium paratuberculosis (strain ATCC BAA-968 / K-10)</name>
    <name type="common">Mycobacterium paratuberculosis</name>
    <dbReference type="NCBI Taxonomy" id="262316"/>
    <lineage>
        <taxon>Bacteria</taxon>
        <taxon>Bacillati</taxon>
        <taxon>Actinomycetota</taxon>
        <taxon>Actinomycetes</taxon>
        <taxon>Mycobacteriales</taxon>
        <taxon>Mycobacteriaceae</taxon>
        <taxon>Mycobacterium</taxon>
        <taxon>Mycobacterium avium complex (MAC)</taxon>
    </lineage>
</organism>